<evidence type="ECO:0000256" key="1">
    <source>
        <dbReference type="ARBA" id="ARBA00006226"/>
    </source>
</evidence>
<sequence>MFDARRIDGGNQGNAAARRRLRQVIWSFPARRDLYRIAAEYRELDPTLPLEVLMRIEQAPSALLDYPDIGSPTPRKGIRKWHVRKTPFLLFYASTSVRLEIRRVVHERSDWIGLEP</sequence>
<dbReference type="PANTHER" id="PTHR33755">
    <property type="entry name" value="TOXIN PARE1-RELATED"/>
    <property type="match status" value="1"/>
</dbReference>
<reference evidence="3 4" key="1">
    <citation type="submission" date="2019-07" db="EMBL/GenBank/DDBJ databases">
        <title>Sphingomonas alkalisoli sp. nov., isolated from rhizosphere soil of Suaedae salsa.</title>
        <authorList>
            <person name="Zhang H."/>
            <person name="Xu L."/>
            <person name="Zhang J.-X."/>
            <person name="Sun J.-Q."/>
        </authorList>
    </citation>
    <scope>NUCLEOTIDE SEQUENCE [LARGE SCALE GENOMIC DNA]</scope>
    <source>
        <strain evidence="3 4">XS-10</strain>
    </source>
</reference>
<evidence type="ECO:0000313" key="3">
    <source>
        <dbReference type="EMBL" id="QDX27616.1"/>
    </source>
</evidence>
<dbReference type="InterPro" id="IPR051803">
    <property type="entry name" value="TA_system_RelE-like_toxin"/>
</dbReference>
<comment type="similarity">
    <text evidence="1">Belongs to the RelE toxin family.</text>
</comment>
<dbReference type="Pfam" id="PF05016">
    <property type="entry name" value="ParE_toxin"/>
    <property type="match status" value="1"/>
</dbReference>
<dbReference type="InterPro" id="IPR035093">
    <property type="entry name" value="RelE/ParE_toxin_dom_sf"/>
</dbReference>
<dbReference type="KEGG" id="ssua:FPZ54_17455"/>
<dbReference type="AlphaFoldDB" id="A0A518RJI1"/>
<proteinExistence type="inferred from homology"/>
<evidence type="ECO:0000313" key="4">
    <source>
        <dbReference type="Proteomes" id="UP000318055"/>
    </source>
</evidence>
<name>A0A518RJI1_9SPHN</name>
<accession>A0A518RJI1</accession>
<dbReference type="OrthoDB" id="7450717at2"/>
<dbReference type="EMBL" id="CP042239">
    <property type="protein sequence ID" value="QDX27616.1"/>
    <property type="molecule type" value="Genomic_DNA"/>
</dbReference>
<organism evidence="3 4">
    <name type="scientific">Sphingomonas suaedae</name>
    <dbReference type="NCBI Taxonomy" id="2599297"/>
    <lineage>
        <taxon>Bacteria</taxon>
        <taxon>Pseudomonadati</taxon>
        <taxon>Pseudomonadota</taxon>
        <taxon>Alphaproteobacteria</taxon>
        <taxon>Sphingomonadales</taxon>
        <taxon>Sphingomonadaceae</taxon>
        <taxon>Sphingomonas</taxon>
    </lineage>
</organism>
<keyword evidence="2" id="KW-1277">Toxin-antitoxin system</keyword>
<protein>
    <submittedName>
        <fullName evidence="3">Type II toxin-antitoxin system RelE/ParE family toxin</fullName>
    </submittedName>
</protein>
<evidence type="ECO:0000256" key="2">
    <source>
        <dbReference type="ARBA" id="ARBA00022649"/>
    </source>
</evidence>
<dbReference type="InterPro" id="IPR007712">
    <property type="entry name" value="RelE/ParE_toxin"/>
</dbReference>
<gene>
    <name evidence="3" type="ORF">FPZ54_17455</name>
</gene>
<keyword evidence="4" id="KW-1185">Reference proteome</keyword>
<dbReference type="Proteomes" id="UP000318055">
    <property type="component" value="Chromosome"/>
</dbReference>
<dbReference type="Gene3D" id="3.30.2310.20">
    <property type="entry name" value="RelE-like"/>
    <property type="match status" value="1"/>
</dbReference>